<proteinExistence type="predicted"/>
<dbReference type="RefSeq" id="WP_166521575.1">
    <property type="nucleotide sequence ID" value="NZ_RCNR01000009.1"/>
</dbReference>
<dbReference type="Proteomes" id="UP000540519">
    <property type="component" value="Unassembled WGS sequence"/>
</dbReference>
<dbReference type="AlphaFoldDB" id="A0A7X2ZSI5"/>
<accession>A0A7X2ZSI5</accession>
<sequence>MCVVTVSAQNYHYAIDEKAIPEPQHSEADSGPVHIIPLAFDWQNIPEDYSDSVWEIRYDFDLAGQTIILPENITIRFNGGILGNGTVRGDESIIETTTENQIFDALDLEGSFKTEYLKPQWFGASMDGENDDREDFVETLTEAENIHAKVLVDRDMFLDLEETGKKSIFLEDNTWIEGANDANIVINSLMSPAFFIVLTKDITIKNITFLYDQKYDATFSDSPSSNTLNVVQVKDYLKSTKNIVFNSVNPVWRGPSSFRALFSVEAAKNVLFDDVTFKARGKTADTFIQWAIKLKEQHTGNQTVTKTSGRTDIPRNIIFKNVTLDGVIMGIQGIVQGFISDGLKSYRYSDVQSADGRNIGGAAYWMPPPHLMYFNTDDSSDYVLSNIKIYNTYDYGNYVGTENVRKMHSGYCNSLKLVSNVSDVVVDNYKSYRRDGLADLGNIKNSSFSNIYSENDSSIFDPSFGFIAVRFVDEINNCSFKNIVIKDIADTTKFYPLGGVHGDGITMDNVEVRVNNLAAEIDGPFSVFGSNNTVINSSLDIKNHIVKNDFISVIGLDSETRNNGSGNKFEITVRGWREIDTNSLGQSMKLIFQDSSNPNTNYAKITDVNNNFVVEKIGTEKKEIWTRTEDVNLKSGNLQFLDIEVPPNFGVNKFEVTTLEPLSSSIEASLGVKPWGTDGVILSSVSNSLGSISKVVNLDANGANQPIYLETNEDFQGVGKVKVEMELIRLTNVN</sequence>
<evidence type="ECO:0000313" key="2">
    <source>
        <dbReference type="Proteomes" id="UP000540519"/>
    </source>
</evidence>
<reference evidence="1 2" key="1">
    <citation type="journal article" date="2019" name="Mar. Drugs">
        <title>Comparative Genomics and CAZyme Genome Repertoires of Marine Zobellia amurskyensis KMM 3526(T) and Zobellia laminariae KMM 3676(T).</title>
        <authorList>
            <person name="Chernysheva N."/>
            <person name="Bystritskaya E."/>
            <person name="Stenkova A."/>
            <person name="Golovkin I."/>
            <person name="Nedashkovskaya O."/>
            <person name="Isaeva M."/>
        </authorList>
    </citation>
    <scope>NUCLEOTIDE SEQUENCE [LARGE SCALE GENOMIC DNA]</scope>
    <source>
        <strain evidence="1 2">KMM 3526</strain>
    </source>
</reference>
<keyword evidence="2" id="KW-1185">Reference proteome</keyword>
<gene>
    <name evidence="1" type="ORF">D9O36_07125</name>
</gene>
<organism evidence="1 2">
    <name type="scientific">Zobellia amurskyensis</name>
    <dbReference type="NCBI Taxonomy" id="248905"/>
    <lineage>
        <taxon>Bacteria</taxon>
        <taxon>Pseudomonadati</taxon>
        <taxon>Bacteroidota</taxon>
        <taxon>Flavobacteriia</taxon>
        <taxon>Flavobacteriales</taxon>
        <taxon>Flavobacteriaceae</taxon>
        <taxon>Zobellia</taxon>
    </lineage>
</organism>
<protein>
    <submittedName>
        <fullName evidence="1">Uncharacterized protein</fullName>
    </submittedName>
</protein>
<evidence type="ECO:0000313" key="1">
    <source>
        <dbReference type="EMBL" id="MUH35606.1"/>
    </source>
</evidence>
<dbReference type="EMBL" id="RCNR01000009">
    <property type="protein sequence ID" value="MUH35606.1"/>
    <property type="molecule type" value="Genomic_DNA"/>
</dbReference>
<comment type="caution">
    <text evidence="1">The sequence shown here is derived from an EMBL/GenBank/DDBJ whole genome shotgun (WGS) entry which is preliminary data.</text>
</comment>
<name>A0A7X2ZSI5_9FLAO</name>